<gene>
    <name evidence="6" type="ORF">PEVE_00013849</name>
</gene>
<dbReference type="SMART" id="SM00028">
    <property type="entry name" value="TPR"/>
    <property type="match status" value="14"/>
</dbReference>
<feature type="compositionally biased region" description="Basic and acidic residues" evidence="5">
    <location>
        <begin position="1678"/>
        <end position="1696"/>
    </location>
</feature>
<feature type="repeat" description="TPR" evidence="4">
    <location>
        <begin position="591"/>
        <end position="624"/>
    </location>
</feature>
<protein>
    <recommendedName>
        <fullName evidence="8">Tetratricopeptide repeat protein 28</fullName>
    </recommendedName>
</protein>
<dbReference type="SUPFAM" id="SSF48452">
    <property type="entry name" value="TPR-like"/>
    <property type="match status" value="4"/>
</dbReference>
<dbReference type="EMBL" id="CALNXI010000203">
    <property type="protein sequence ID" value="CAH3022041.1"/>
    <property type="molecule type" value="Genomic_DNA"/>
</dbReference>
<dbReference type="InterPro" id="IPR052386">
    <property type="entry name" value="GPSM"/>
</dbReference>
<reference evidence="6 7" key="1">
    <citation type="submission" date="2022-05" db="EMBL/GenBank/DDBJ databases">
        <authorList>
            <consortium name="Genoscope - CEA"/>
            <person name="William W."/>
        </authorList>
    </citation>
    <scope>NUCLEOTIDE SEQUENCE [LARGE SCALE GENOMIC DNA]</scope>
</reference>
<evidence type="ECO:0000256" key="1">
    <source>
        <dbReference type="ARBA" id="ARBA00004496"/>
    </source>
</evidence>
<dbReference type="Proteomes" id="UP001159427">
    <property type="component" value="Unassembled WGS sequence"/>
</dbReference>
<keyword evidence="3" id="KW-0677">Repeat</keyword>
<organism evidence="6 7">
    <name type="scientific">Porites evermanni</name>
    <dbReference type="NCBI Taxonomy" id="104178"/>
    <lineage>
        <taxon>Eukaryota</taxon>
        <taxon>Metazoa</taxon>
        <taxon>Cnidaria</taxon>
        <taxon>Anthozoa</taxon>
        <taxon>Hexacorallia</taxon>
        <taxon>Scleractinia</taxon>
        <taxon>Fungiina</taxon>
        <taxon>Poritidae</taxon>
        <taxon>Porites</taxon>
    </lineage>
</organism>
<keyword evidence="7" id="KW-1185">Reference proteome</keyword>
<evidence type="ECO:0000256" key="2">
    <source>
        <dbReference type="ARBA" id="ARBA00022490"/>
    </source>
</evidence>
<comment type="caution">
    <text evidence="6">The sequence shown here is derived from an EMBL/GenBank/DDBJ whole genome shotgun (WGS) entry which is preliminary data.</text>
</comment>
<evidence type="ECO:0008006" key="8">
    <source>
        <dbReference type="Google" id="ProtNLM"/>
    </source>
</evidence>
<keyword evidence="2" id="KW-0963">Cytoplasm</keyword>
<evidence type="ECO:0000256" key="5">
    <source>
        <dbReference type="SAM" id="MobiDB-lite"/>
    </source>
</evidence>
<dbReference type="Pfam" id="PF13176">
    <property type="entry name" value="TPR_7"/>
    <property type="match status" value="3"/>
</dbReference>
<evidence type="ECO:0000313" key="7">
    <source>
        <dbReference type="Proteomes" id="UP001159427"/>
    </source>
</evidence>
<feature type="repeat" description="TPR" evidence="4">
    <location>
        <begin position="315"/>
        <end position="348"/>
    </location>
</feature>
<comment type="subcellular location">
    <subcellularLocation>
        <location evidence="1">Cytoplasm</location>
    </subcellularLocation>
</comment>
<sequence>MKIPQQEQLLALSRIGTWKRKYFDIQIVSLPVCEPQLVTEITHIIQVGETVEKLGISYALQFDFEYWKRNNLLTDYLLGRAYMSYRVVETDTFSILSFLDTILVHNKARQNVDFNSGIYHATIGNLSSAIHYLERHLRSKGISSDRSQEAHAYRILGICYAGVGEFSRAIGYLEGHLQKAKDLKDVSQEGNAYLNLGICYAIFGEPKEAIDYLKSFLLIAKTLEDRPQEEDAHEVLGICYASVADYKKAIDHLESHLQIVKERNEIGGTLNTKLEKAYKNLGLCCASVGDYEKAMQYFDRHLQTAKGSSHRSEEAIAYMYLSFCYIGVGNRKEAINHFERHLKMAEKRPQLSGMGNWSGNLGIYCASVVDCKQAIQHLERHLQIAKELSYRSQEGIAYGNLGVSYTSLGNFIKAADCLERQLEIAKTLGNRSQEGIAYGNLGISYASRGDFKMAIDFFESQLEIARELENKSQAGCAYRNLGISYASLGNFKMAEDCHERLLEIAKKLSKGSHMLRSLRNLGPSYVKEKAVDLLERELETALNLRDMVQEGSVYRCLGNVYYNHGFFEKSIDYHERRKQVAKKLGNRSEESSSYESLGNAYLSLGDFDKSILYFNLQLLIAKELGDRLQEGGANGNLGKAFYGVGDFSQGLSHFDQQLTIAKGAGHKWQEGSANENLGNVNFCLGELKKAIYHFECQQKVANAVGNKSQEESSYENLADTHRRLGDFKTAMDYCERHLKATTELKGDLKAVNIEDVITSEGGVVAGENVRLVCPTGAVDDFLYVKITLEDPSNYYCMIASKDLENDVVIAAPIVNLQPNGHLFKKPLKLTTALKIKRFKRDDVFILHGTEARDGKVTWQDVTRNSKINQATAEVVIELEHFSRILVLLRWTLICAKDILSRLDLLSFKYTLLVLLNKNIPSSVHDVLALLFVSQDLYHEQFYRENETSALVQLKKEGFMEVHLRAADVLDEKRIYNHENLQVSIQLGEDYKLADCQDRIISFSVDSSVWWSGGKVIKLPLEWKSEVRCLCGTISVQGENGHASKRHFSEGDPYNYLRRLLGLEQDTAFNVVTIAETLKVPKESINEMMKSWKDDDEQLELILQPWSEESADAELSSHRSLLEGLTREEYRVTPRGQMHISHLRQLAVKITGLQGINTDIVTNFSCKATTLSKSVLRDCCIELGISPEGVERTASSSNQADYLIEHFIKRQQLPVEIAKNYKRVCSSSKESNTRIFLAIVPHLIQNIKEIFVDRDRLVPQNGLKGLPEKDISQFLSSISNAQQYSRFKELVYVECQILEMLCLENHNQTSAAEITKWSERLAIDQMLNFLAKFFQYCEADMKLCKRLDLFCCRLRDTLLTDDKGVDGDFMQDFSNVIRELLDFAKFDPSKLVRFELVDSKNSTLSCNSSGVGNVEHDEYDDTYSQTFIIKKESEDELQLGAAACVHIDGSICKKGAFQSVIMLNLSGMDAFNRCMSRFAPADIAVLKMEAENKHSENLQIVLCASQKEKLSELLQIFKRELNEDMVDLSHSEVSQCYLSMRCIDFSKEKVLRLRLVYKWGSEAVALDSNDFVTFADCSAGGACLPEVKRFGGLDNSLMSEDLKALSLTSVGGKFPSTSFDQLQKHGSAQCGKIEYHLHQTFNQVTSPNTCVIGNQATVNDQMPSQRALPEGLNYSPKRSITEGRRSLPEAEDSKDRS</sequence>
<dbReference type="InterPro" id="IPR011990">
    <property type="entry name" value="TPR-like_helical_dom_sf"/>
</dbReference>
<dbReference type="PANTHER" id="PTHR45954">
    <property type="entry name" value="LD33695P"/>
    <property type="match status" value="1"/>
</dbReference>
<feature type="repeat" description="TPR" evidence="4">
    <location>
        <begin position="275"/>
        <end position="308"/>
    </location>
</feature>
<name>A0ABN8LY37_9CNID</name>
<accession>A0ABN8LY37</accession>
<keyword evidence="4" id="KW-0802">TPR repeat</keyword>
<evidence type="ECO:0000256" key="4">
    <source>
        <dbReference type="PROSITE-ProRule" id="PRU00339"/>
    </source>
</evidence>
<dbReference type="InterPro" id="IPR019734">
    <property type="entry name" value="TPR_rpt"/>
</dbReference>
<dbReference type="Gene3D" id="1.25.40.10">
    <property type="entry name" value="Tetratricopeptide repeat domain"/>
    <property type="match status" value="5"/>
</dbReference>
<evidence type="ECO:0000313" key="6">
    <source>
        <dbReference type="EMBL" id="CAH3022041.1"/>
    </source>
</evidence>
<dbReference type="Pfam" id="PF13424">
    <property type="entry name" value="TPR_12"/>
    <property type="match status" value="4"/>
</dbReference>
<dbReference type="PANTHER" id="PTHR45954:SF1">
    <property type="entry name" value="LD33695P"/>
    <property type="match status" value="1"/>
</dbReference>
<evidence type="ECO:0000256" key="3">
    <source>
        <dbReference type="ARBA" id="ARBA00022737"/>
    </source>
</evidence>
<proteinExistence type="predicted"/>
<dbReference type="Gene3D" id="2.60.220.30">
    <property type="match status" value="1"/>
</dbReference>
<feature type="repeat" description="TPR" evidence="4">
    <location>
        <begin position="435"/>
        <end position="468"/>
    </location>
</feature>
<feature type="region of interest" description="Disordered" evidence="5">
    <location>
        <begin position="1662"/>
        <end position="1696"/>
    </location>
</feature>
<dbReference type="PROSITE" id="PS50005">
    <property type="entry name" value="TPR"/>
    <property type="match status" value="4"/>
</dbReference>